<dbReference type="AlphaFoldDB" id="A0A1J5R3Z8"/>
<feature type="domain" description="Response regulatory" evidence="1">
    <location>
        <begin position="2"/>
        <end position="99"/>
    </location>
</feature>
<comment type="caution">
    <text evidence="2">The sequence shown here is derived from an EMBL/GenBank/DDBJ whole genome shotgun (WGS) entry which is preliminary data.</text>
</comment>
<organism evidence="2">
    <name type="scientific">mine drainage metagenome</name>
    <dbReference type="NCBI Taxonomy" id="410659"/>
    <lineage>
        <taxon>unclassified sequences</taxon>
        <taxon>metagenomes</taxon>
        <taxon>ecological metagenomes</taxon>
    </lineage>
</organism>
<dbReference type="EMBL" id="MLJW01000283">
    <property type="protein sequence ID" value="OIQ90694.1"/>
    <property type="molecule type" value="Genomic_DNA"/>
</dbReference>
<sequence>MRILLIEDDPMIGQSLMRALNDAGLSGEWLRDGAAGELAIVSGGYALILLDLGSPDSIWAPTTIPSSPSVSGNCWRGSGQSCGGMPAPQCPWSARAKSR</sequence>
<dbReference type="SUPFAM" id="SSF52172">
    <property type="entry name" value="CheY-like"/>
    <property type="match status" value="1"/>
</dbReference>
<dbReference type="InterPro" id="IPR001789">
    <property type="entry name" value="Sig_transdc_resp-reg_receiver"/>
</dbReference>
<accession>A0A1J5R3Z8</accession>
<protein>
    <submittedName>
        <fullName evidence="2">Swarming motility regulation protein RssB</fullName>
    </submittedName>
</protein>
<evidence type="ECO:0000313" key="2">
    <source>
        <dbReference type="EMBL" id="OIQ90694.1"/>
    </source>
</evidence>
<dbReference type="Gene3D" id="3.40.50.2300">
    <property type="match status" value="1"/>
</dbReference>
<dbReference type="InterPro" id="IPR011006">
    <property type="entry name" value="CheY-like_superfamily"/>
</dbReference>
<dbReference type="GO" id="GO:0000160">
    <property type="term" value="P:phosphorelay signal transduction system"/>
    <property type="evidence" value="ECO:0007669"/>
    <property type="project" value="InterPro"/>
</dbReference>
<name>A0A1J5R3Z8_9ZZZZ</name>
<gene>
    <name evidence="2" type="primary">rssB_4</name>
    <name evidence="2" type="ORF">GALL_274240</name>
</gene>
<reference evidence="2" key="1">
    <citation type="submission" date="2016-10" db="EMBL/GenBank/DDBJ databases">
        <title>Sequence of Gallionella enrichment culture.</title>
        <authorList>
            <person name="Poehlein A."/>
            <person name="Muehling M."/>
            <person name="Daniel R."/>
        </authorList>
    </citation>
    <scope>NUCLEOTIDE SEQUENCE</scope>
</reference>
<evidence type="ECO:0000259" key="1">
    <source>
        <dbReference type="PROSITE" id="PS50110"/>
    </source>
</evidence>
<proteinExistence type="predicted"/>
<dbReference type="PROSITE" id="PS50110">
    <property type="entry name" value="RESPONSE_REGULATORY"/>
    <property type="match status" value="1"/>
</dbReference>